<keyword evidence="3" id="KW-1185">Reference proteome</keyword>
<evidence type="ECO:0000256" key="1">
    <source>
        <dbReference type="SAM" id="SignalP"/>
    </source>
</evidence>
<dbReference type="AlphaFoldDB" id="A0A8J3JZ74"/>
<name>A0A8J3JZ74_9ACTN</name>
<organism evidence="2 3">
    <name type="scientific">Catellatospora chokoriensis</name>
    <dbReference type="NCBI Taxonomy" id="310353"/>
    <lineage>
        <taxon>Bacteria</taxon>
        <taxon>Bacillati</taxon>
        <taxon>Actinomycetota</taxon>
        <taxon>Actinomycetes</taxon>
        <taxon>Micromonosporales</taxon>
        <taxon>Micromonosporaceae</taxon>
        <taxon>Catellatospora</taxon>
    </lineage>
</organism>
<protein>
    <recommendedName>
        <fullName evidence="4">FG-GAP repeat-containing protein</fullName>
    </recommendedName>
</protein>
<dbReference type="Proteomes" id="UP000619293">
    <property type="component" value="Unassembled WGS sequence"/>
</dbReference>
<evidence type="ECO:0000313" key="3">
    <source>
        <dbReference type="Proteomes" id="UP000619293"/>
    </source>
</evidence>
<gene>
    <name evidence="2" type="ORF">Cch02nite_72450</name>
</gene>
<feature type="signal peptide" evidence="1">
    <location>
        <begin position="1"/>
        <end position="17"/>
    </location>
</feature>
<proteinExistence type="predicted"/>
<evidence type="ECO:0008006" key="4">
    <source>
        <dbReference type="Google" id="ProtNLM"/>
    </source>
</evidence>
<feature type="chain" id="PRO_5039183094" description="FG-GAP repeat-containing protein" evidence="1">
    <location>
        <begin position="18"/>
        <end position="423"/>
    </location>
</feature>
<dbReference type="EMBL" id="BONG01000073">
    <property type="protein sequence ID" value="GIF93801.1"/>
    <property type="molecule type" value="Genomic_DNA"/>
</dbReference>
<sequence length="423" mass="43407">MFRLAVGLVVTSCTAVAVPAAAHAGQAAVANPAITAAPAPYFVGTPITVTFIPDGAGTTPKKYRYSVNDGAVREVKASSGQATIALTLTTRTSLLEVNAVGAGGTVSLGSVKYFLAMSAQPAVDKDSNGDGYPDLLISGDPAGLGSGIWLASGDPAGSATGRLRTPAVNVGVHGPFGNDPERFDGAQIVTGAFMGNGFTDVLAYTPNGINPGGGFFMSGTGDGSVMMTHISGNEQHLSAGYMSDFNGNNPLQLTNAYNASGETEPGSLYPDLFGTIGDAVNGFNLAYYRSVGTGSFDFPAQLSNTTPTGGNDWNNWRIASLLLPSGTAMFLWNTTTGALYLWEAVTFADNGDWTGSAAYTQYLISANWQINPDVTLEAADFTRDGVPDLWTVTPTGVATAHVVSGLSATGAAQIEAQVSQALA</sequence>
<reference evidence="2 3" key="1">
    <citation type="submission" date="2021-01" db="EMBL/GenBank/DDBJ databases">
        <title>Whole genome shotgun sequence of Catellatospora chokoriensis NBRC 107358.</title>
        <authorList>
            <person name="Komaki H."/>
            <person name="Tamura T."/>
        </authorList>
    </citation>
    <scope>NUCLEOTIDE SEQUENCE [LARGE SCALE GENOMIC DNA]</scope>
    <source>
        <strain evidence="2 3">NBRC 107358</strain>
    </source>
</reference>
<evidence type="ECO:0000313" key="2">
    <source>
        <dbReference type="EMBL" id="GIF93801.1"/>
    </source>
</evidence>
<comment type="caution">
    <text evidence="2">The sequence shown here is derived from an EMBL/GenBank/DDBJ whole genome shotgun (WGS) entry which is preliminary data.</text>
</comment>
<accession>A0A8J3JZ74</accession>
<keyword evidence="1" id="KW-0732">Signal</keyword>